<keyword evidence="2" id="KW-1185">Reference proteome</keyword>
<organism evidence="1 2">
    <name type="scientific">Herpetosiphon gulosus</name>
    <dbReference type="NCBI Taxonomy" id="1973496"/>
    <lineage>
        <taxon>Bacteria</taxon>
        <taxon>Bacillati</taxon>
        <taxon>Chloroflexota</taxon>
        <taxon>Chloroflexia</taxon>
        <taxon>Herpetosiphonales</taxon>
        <taxon>Herpetosiphonaceae</taxon>
        <taxon>Herpetosiphon</taxon>
    </lineage>
</organism>
<reference evidence="1 2" key="1">
    <citation type="submission" date="2024-02" db="EMBL/GenBank/DDBJ databases">
        <title>Herpetosiphon gulosus NBRC 112829.</title>
        <authorList>
            <person name="Ichikawa N."/>
            <person name="Katano-Makiyama Y."/>
            <person name="Hidaka K."/>
        </authorList>
    </citation>
    <scope>NUCLEOTIDE SEQUENCE [LARGE SCALE GENOMIC DNA]</scope>
    <source>
        <strain evidence="1 2">NBRC 112829</strain>
    </source>
</reference>
<evidence type="ECO:0000313" key="1">
    <source>
        <dbReference type="EMBL" id="GAA5531215.1"/>
    </source>
</evidence>
<accession>A0ABP9X752</accession>
<comment type="caution">
    <text evidence="1">The sequence shown here is derived from an EMBL/GenBank/DDBJ whole genome shotgun (WGS) entry which is preliminary data.</text>
</comment>
<dbReference type="EMBL" id="BAABRU010000037">
    <property type="protein sequence ID" value="GAA5531215.1"/>
    <property type="molecule type" value="Genomic_DNA"/>
</dbReference>
<dbReference type="Proteomes" id="UP001428290">
    <property type="component" value="Unassembled WGS sequence"/>
</dbReference>
<dbReference type="RefSeq" id="WP_345724791.1">
    <property type="nucleotide sequence ID" value="NZ_BAABRU010000037.1"/>
</dbReference>
<gene>
    <name evidence="1" type="ORF">Hgul01_05040</name>
</gene>
<proteinExistence type="predicted"/>
<sequence length="148" mass="17024">MIRHERMGDPVHQKISMIDFEGSIGVKMKVYIDKTHMIDNRAGMRYRIAWMGPIGRQVSLGESQHPYGRKNTLRLGKDWPADRSEWFNDACCDIIVPIDRATILRRLRAQGLHQLTGYYQAPWYFLSPLNCVSPLTILNAPSMAIHSL</sequence>
<name>A0ABP9X752_9CHLR</name>
<evidence type="ECO:0000313" key="2">
    <source>
        <dbReference type="Proteomes" id="UP001428290"/>
    </source>
</evidence>
<protein>
    <submittedName>
        <fullName evidence="1">Uncharacterized protein</fullName>
    </submittedName>
</protein>